<dbReference type="Proteomes" id="UP001558652">
    <property type="component" value="Unassembled WGS sequence"/>
</dbReference>
<accession>A0ABD0YMI2</accession>
<reference evidence="1 2" key="1">
    <citation type="submission" date="2024-07" db="EMBL/GenBank/DDBJ databases">
        <title>Chromosome-level genome assembly of the water stick insect Ranatra chinensis (Heteroptera: Nepidae).</title>
        <authorList>
            <person name="Liu X."/>
        </authorList>
    </citation>
    <scope>NUCLEOTIDE SEQUENCE [LARGE SCALE GENOMIC DNA]</scope>
    <source>
        <strain evidence="1">Cailab_2021Rc</strain>
        <tissue evidence="1">Muscle</tissue>
    </source>
</reference>
<evidence type="ECO:0000313" key="2">
    <source>
        <dbReference type="Proteomes" id="UP001558652"/>
    </source>
</evidence>
<name>A0ABD0YMI2_9HEMI</name>
<dbReference type="EMBL" id="JBFDAA010000006">
    <property type="protein sequence ID" value="KAL1131734.1"/>
    <property type="molecule type" value="Genomic_DNA"/>
</dbReference>
<dbReference type="AlphaFoldDB" id="A0ABD0YMI2"/>
<protein>
    <submittedName>
        <fullName evidence="1">Uncharacterized protein</fullName>
    </submittedName>
</protein>
<keyword evidence="2" id="KW-1185">Reference proteome</keyword>
<organism evidence="1 2">
    <name type="scientific">Ranatra chinensis</name>
    <dbReference type="NCBI Taxonomy" id="642074"/>
    <lineage>
        <taxon>Eukaryota</taxon>
        <taxon>Metazoa</taxon>
        <taxon>Ecdysozoa</taxon>
        <taxon>Arthropoda</taxon>
        <taxon>Hexapoda</taxon>
        <taxon>Insecta</taxon>
        <taxon>Pterygota</taxon>
        <taxon>Neoptera</taxon>
        <taxon>Paraneoptera</taxon>
        <taxon>Hemiptera</taxon>
        <taxon>Heteroptera</taxon>
        <taxon>Panheteroptera</taxon>
        <taxon>Nepomorpha</taxon>
        <taxon>Nepidae</taxon>
        <taxon>Ranatrinae</taxon>
        <taxon>Ranatra</taxon>
    </lineage>
</organism>
<evidence type="ECO:0000313" key="1">
    <source>
        <dbReference type="EMBL" id="KAL1131734.1"/>
    </source>
</evidence>
<sequence>MSAPPLDFISAGKHIDNTHVLARILRKLLKFDESDDHFRTDCTVRRPETSVEVRWDGESIVCAEAAFLWWNAYMLRVLTAKRQLEGDWHIDLEHLVTTTKIRSLKKRKDEGSFRQKAKEQG</sequence>
<comment type="caution">
    <text evidence="1">The sequence shown here is derived from an EMBL/GenBank/DDBJ whole genome shotgun (WGS) entry which is preliminary data.</text>
</comment>
<proteinExistence type="predicted"/>
<gene>
    <name evidence="1" type="ORF">AAG570_011347</name>
</gene>